<evidence type="ECO:0000313" key="3">
    <source>
        <dbReference type="Proteomes" id="UP000325440"/>
    </source>
</evidence>
<name>A0A5E4MEX4_9HEMI</name>
<dbReference type="OrthoDB" id="2155246at2759"/>
<dbReference type="PANTHER" id="PTHR12521:SF0">
    <property type="entry name" value="ADP-RIBOSE GLYCOHYDROLASE OARD1"/>
    <property type="match status" value="1"/>
</dbReference>
<evidence type="ECO:0000313" key="2">
    <source>
        <dbReference type="EMBL" id="VVC28862.1"/>
    </source>
</evidence>
<organism evidence="2 3">
    <name type="scientific">Cinara cedri</name>
    <dbReference type="NCBI Taxonomy" id="506608"/>
    <lineage>
        <taxon>Eukaryota</taxon>
        <taxon>Metazoa</taxon>
        <taxon>Ecdysozoa</taxon>
        <taxon>Arthropoda</taxon>
        <taxon>Hexapoda</taxon>
        <taxon>Insecta</taxon>
        <taxon>Pterygota</taxon>
        <taxon>Neoptera</taxon>
        <taxon>Paraneoptera</taxon>
        <taxon>Hemiptera</taxon>
        <taxon>Sternorrhyncha</taxon>
        <taxon>Aphidomorpha</taxon>
        <taxon>Aphidoidea</taxon>
        <taxon>Aphididae</taxon>
        <taxon>Lachninae</taxon>
        <taxon>Cinara</taxon>
    </lineage>
</organism>
<dbReference type="Gene3D" id="3.40.220.10">
    <property type="entry name" value="Leucine Aminopeptidase, subunit E, domain 1"/>
    <property type="match status" value="1"/>
</dbReference>
<gene>
    <name evidence="2" type="ORF">CINCED_3A014362</name>
</gene>
<proteinExistence type="predicted"/>
<reference evidence="2 3" key="1">
    <citation type="submission" date="2019-08" db="EMBL/GenBank/DDBJ databases">
        <authorList>
            <person name="Alioto T."/>
            <person name="Alioto T."/>
            <person name="Gomez Garrido J."/>
        </authorList>
    </citation>
    <scope>NUCLEOTIDE SEQUENCE [LARGE SCALE GENOMIC DNA]</scope>
</reference>
<dbReference type="AlphaFoldDB" id="A0A5E4MEX4"/>
<feature type="region of interest" description="Disordered" evidence="1">
    <location>
        <begin position="168"/>
        <end position="188"/>
    </location>
</feature>
<evidence type="ECO:0000256" key="1">
    <source>
        <dbReference type="SAM" id="MobiDB-lite"/>
    </source>
</evidence>
<dbReference type="EMBL" id="CABPRJ010000484">
    <property type="protein sequence ID" value="VVC28862.1"/>
    <property type="molecule type" value="Genomic_DNA"/>
</dbReference>
<dbReference type="GO" id="GO:0140291">
    <property type="term" value="P:peptidyl-glutamate ADP-deribosylation"/>
    <property type="evidence" value="ECO:0007669"/>
    <property type="project" value="TreeGrafter"/>
</dbReference>
<dbReference type="PANTHER" id="PTHR12521">
    <property type="entry name" value="PROTEIN C6ORF130"/>
    <property type="match status" value="1"/>
</dbReference>
<sequence length="597" mass="69181">MATDVKKPECWLSTNFYLNVMKYMVYNLLRISFDIAAYILLQFSTLFQCISEKLKIAGNAINLAGSPVKQRCEDYSSLGYVMGSNKNKEQIEINKFVTNLVKNESCIEAESQPQEETNTKSILETDENLVESISNQEIREEGIQTDIISNSDTKEIEIEIDCQVNPETEEKEIQTDWRSNSGTGEEGIETKNTQNYREFPEKYDNCETRRNMPINEKSWNLINGDVFNLSSEYSIAHCISKDFQSFSSAFNYKFGNIGFLMDQNIEVGNVCEIVHDTQYIFYLVVKKFKSNPVLLDNFEKAFNNLLVQMKAHGLKKLAIQKSGLDFYFTQKVKGLICRIFSRSDIEVYICTMPPKIPLQICPPAARVKSIEKNLWEMEPQTDRIMFINLEQVYYDYWKDEIVENINALYSFKDKLLQDMHIKPRAPGEILSYKIHNELLICILISPIENNPLFYQCLEKTYNKMKSQMTGYRYLAFQKKQNNGWISPICFSQCITLLQLIFNDSKAEIWLCGVQDNLRKYQLKQYQKTVNTAIKNQHIKPYSKSRYINRTPDKTNSTFNNGDNQNDILNNTTTDVTQFAGQATDSLGADTYETESWN</sequence>
<keyword evidence="3" id="KW-1185">Reference proteome</keyword>
<accession>A0A5E4MEX4</accession>
<protein>
    <submittedName>
        <fullName evidence="2">Uncharacterized protein</fullName>
    </submittedName>
</protein>
<dbReference type="InterPro" id="IPR043472">
    <property type="entry name" value="Macro_dom-like"/>
</dbReference>
<dbReference type="InterPro" id="IPR050892">
    <property type="entry name" value="ADP-ribose_metab_enzymes"/>
</dbReference>
<dbReference type="Proteomes" id="UP000325440">
    <property type="component" value="Unassembled WGS sequence"/>
</dbReference>